<feature type="compositionally biased region" description="Pro residues" evidence="1">
    <location>
        <begin position="435"/>
        <end position="445"/>
    </location>
</feature>
<dbReference type="PANTHER" id="PTHR34065">
    <property type="entry name" value="CELL DIVISION CONTROL PROTEIN 14"/>
    <property type="match status" value="1"/>
</dbReference>
<protein>
    <submittedName>
        <fullName evidence="2">Cell division control protein 14, SIN component-domain-containing protein</fullName>
    </submittedName>
</protein>
<dbReference type="GO" id="GO:0051301">
    <property type="term" value="P:cell division"/>
    <property type="evidence" value="ECO:0007669"/>
    <property type="project" value="UniProtKB-KW"/>
</dbReference>
<organism evidence="2 3">
    <name type="scientific">Cristinia sonorae</name>
    <dbReference type="NCBI Taxonomy" id="1940300"/>
    <lineage>
        <taxon>Eukaryota</taxon>
        <taxon>Fungi</taxon>
        <taxon>Dikarya</taxon>
        <taxon>Basidiomycota</taxon>
        <taxon>Agaricomycotina</taxon>
        <taxon>Agaricomycetes</taxon>
        <taxon>Agaricomycetidae</taxon>
        <taxon>Agaricales</taxon>
        <taxon>Pleurotineae</taxon>
        <taxon>Stephanosporaceae</taxon>
        <taxon>Cristinia</taxon>
    </lineage>
</organism>
<gene>
    <name evidence="2" type="ORF">BXZ70DRAFT_1078698</name>
</gene>
<keyword evidence="2" id="KW-0132">Cell division</keyword>
<dbReference type="InterPro" id="IPR012535">
    <property type="entry name" value="Cell_div_Cdc14"/>
</dbReference>
<evidence type="ECO:0000256" key="1">
    <source>
        <dbReference type="SAM" id="MobiDB-lite"/>
    </source>
</evidence>
<keyword evidence="3" id="KW-1185">Reference proteome</keyword>
<feature type="region of interest" description="Disordered" evidence="1">
    <location>
        <begin position="365"/>
        <end position="455"/>
    </location>
</feature>
<proteinExistence type="predicted"/>
<dbReference type="PANTHER" id="PTHR34065:SF1">
    <property type="entry name" value="CELL DIVISION CONTROL PROTEIN 14"/>
    <property type="match status" value="1"/>
</dbReference>
<evidence type="ECO:0000313" key="3">
    <source>
        <dbReference type="Proteomes" id="UP000813824"/>
    </source>
</evidence>
<dbReference type="AlphaFoldDB" id="A0A8K0XN55"/>
<feature type="region of interest" description="Disordered" evidence="1">
    <location>
        <begin position="240"/>
        <end position="345"/>
    </location>
</feature>
<name>A0A8K0XN55_9AGAR</name>
<sequence>MATRIMQDTILDALDDLSSSHASNVRKGRALDSIEKLLAEICGSTASDSYPLQYFIALQDTFQCNIPSRLLPWLSETTYRLEALVGKGSVDAERESESQILSGQLLQGLNIIQGIALQHPASKQFLGRRYSQDTLLDVLLVSRHVSPMALKITKDTAGEDPLSTKKPKAKEITLTSVVLDTLLCVLVDAPASLRTFEDANGLQYVVRILKRSDSPREVRMKCLEFLYFYLMDETTTPTAMSIDDSDRNDLVPTAPNSPVKPTSRSTTQSSVSSDGSSSSSFSTDSGSSTFSSSTYASSFSSSSFTGTSTPKDSLSPANTTKLTSPFPPIKTSSRGITPPNPAKPRSLMMLNKEVDFVPISPKKAQVTKLGLGAPRQPSRQREMLSAEDNTDPDENSKDRSYRSPFDVASSEKGKPGSNTRIGHRRGQSSMDAPEIPVPVIRPPKPSLTRPLGTRTMEEKKEILGGMLGNVEALVEGVRKAGVWGLG</sequence>
<dbReference type="Pfam" id="PF08045">
    <property type="entry name" value="CDC14"/>
    <property type="match status" value="2"/>
</dbReference>
<keyword evidence="2" id="KW-0131">Cell cycle</keyword>
<evidence type="ECO:0000313" key="2">
    <source>
        <dbReference type="EMBL" id="KAH8096651.1"/>
    </source>
</evidence>
<reference evidence="2" key="1">
    <citation type="journal article" date="2021" name="New Phytol.">
        <title>Evolutionary innovations through gain and loss of genes in the ectomycorrhizal Boletales.</title>
        <authorList>
            <person name="Wu G."/>
            <person name="Miyauchi S."/>
            <person name="Morin E."/>
            <person name="Kuo A."/>
            <person name="Drula E."/>
            <person name="Varga T."/>
            <person name="Kohler A."/>
            <person name="Feng B."/>
            <person name="Cao Y."/>
            <person name="Lipzen A."/>
            <person name="Daum C."/>
            <person name="Hundley H."/>
            <person name="Pangilinan J."/>
            <person name="Johnson J."/>
            <person name="Barry K."/>
            <person name="LaButti K."/>
            <person name="Ng V."/>
            <person name="Ahrendt S."/>
            <person name="Min B."/>
            <person name="Choi I.G."/>
            <person name="Park H."/>
            <person name="Plett J.M."/>
            <person name="Magnuson J."/>
            <person name="Spatafora J.W."/>
            <person name="Nagy L.G."/>
            <person name="Henrissat B."/>
            <person name="Grigoriev I.V."/>
            <person name="Yang Z.L."/>
            <person name="Xu J."/>
            <person name="Martin F.M."/>
        </authorList>
    </citation>
    <scope>NUCLEOTIDE SEQUENCE</scope>
    <source>
        <strain evidence="2">KKN 215</strain>
    </source>
</reference>
<feature type="compositionally biased region" description="Polar residues" evidence="1">
    <location>
        <begin position="310"/>
        <end position="323"/>
    </location>
</feature>
<dbReference type="OrthoDB" id="5357220at2759"/>
<dbReference type="Proteomes" id="UP000813824">
    <property type="component" value="Unassembled WGS sequence"/>
</dbReference>
<dbReference type="EMBL" id="JAEVFJ010000023">
    <property type="protein sequence ID" value="KAH8096651.1"/>
    <property type="molecule type" value="Genomic_DNA"/>
</dbReference>
<comment type="caution">
    <text evidence="2">The sequence shown here is derived from an EMBL/GenBank/DDBJ whole genome shotgun (WGS) entry which is preliminary data.</text>
</comment>
<accession>A0A8K0XN55</accession>
<feature type="compositionally biased region" description="Low complexity" evidence="1">
    <location>
        <begin position="262"/>
        <end position="309"/>
    </location>
</feature>